<dbReference type="SUPFAM" id="SSF54427">
    <property type="entry name" value="NTF2-like"/>
    <property type="match status" value="1"/>
</dbReference>
<dbReference type="Proteomes" id="UP001230188">
    <property type="component" value="Unassembled WGS sequence"/>
</dbReference>
<keyword evidence="3" id="KW-1185">Reference proteome</keyword>
<sequence length="145" mass="16400">MERELIIEACNRMYIYTDAQDWESLAKVFTDEVDFDMTSLAGGEPSRMKKEDVCAAWKQGVTGMQAHHLTGNHLVTIRGDKADVFCYGTATHYLENATGRNSRAFHGTYDLKLDKVDGAWLISQFKYNSKFIDGYAELHTHLPSA</sequence>
<reference evidence="2" key="1">
    <citation type="submission" date="2023-01" db="EMBL/GenBank/DDBJ databases">
        <title>Metagenome sequencing of chrysophaentin producing Chrysophaeum taylorii.</title>
        <authorList>
            <person name="Davison J."/>
            <person name="Bewley C."/>
        </authorList>
    </citation>
    <scope>NUCLEOTIDE SEQUENCE</scope>
    <source>
        <strain evidence="2">NIES-1699</strain>
    </source>
</reference>
<dbReference type="AlphaFoldDB" id="A0AAD7UID5"/>
<dbReference type="InterPro" id="IPR037401">
    <property type="entry name" value="SnoaL-like"/>
</dbReference>
<dbReference type="Gene3D" id="3.10.450.50">
    <property type="match status" value="1"/>
</dbReference>
<dbReference type="CDD" id="cd00531">
    <property type="entry name" value="NTF2_like"/>
    <property type="match status" value="1"/>
</dbReference>
<evidence type="ECO:0000313" key="3">
    <source>
        <dbReference type="Proteomes" id="UP001230188"/>
    </source>
</evidence>
<dbReference type="InterPro" id="IPR032710">
    <property type="entry name" value="NTF2-like_dom_sf"/>
</dbReference>
<proteinExistence type="predicted"/>
<gene>
    <name evidence="2" type="ORF">CTAYLR_009620</name>
</gene>
<accession>A0AAD7UID5</accession>
<protein>
    <recommendedName>
        <fullName evidence="1">SnoaL-like domain-containing protein</fullName>
    </recommendedName>
</protein>
<evidence type="ECO:0000313" key="2">
    <source>
        <dbReference type="EMBL" id="KAJ8608085.1"/>
    </source>
</evidence>
<name>A0AAD7UID5_9STRA</name>
<evidence type="ECO:0000259" key="1">
    <source>
        <dbReference type="Pfam" id="PF13577"/>
    </source>
</evidence>
<dbReference type="EMBL" id="JAQMWT010000185">
    <property type="protein sequence ID" value="KAJ8608085.1"/>
    <property type="molecule type" value="Genomic_DNA"/>
</dbReference>
<feature type="domain" description="SnoaL-like" evidence="1">
    <location>
        <begin position="3"/>
        <end position="125"/>
    </location>
</feature>
<organism evidence="2 3">
    <name type="scientific">Chrysophaeum taylorii</name>
    <dbReference type="NCBI Taxonomy" id="2483200"/>
    <lineage>
        <taxon>Eukaryota</taxon>
        <taxon>Sar</taxon>
        <taxon>Stramenopiles</taxon>
        <taxon>Ochrophyta</taxon>
        <taxon>Pelagophyceae</taxon>
        <taxon>Pelagomonadales</taxon>
        <taxon>Pelagomonadaceae</taxon>
        <taxon>Chrysophaeum</taxon>
    </lineage>
</organism>
<comment type="caution">
    <text evidence="2">The sequence shown here is derived from an EMBL/GenBank/DDBJ whole genome shotgun (WGS) entry which is preliminary data.</text>
</comment>
<dbReference type="Pfam" id="PF13577">
    <property type="entry name" value="SnoaL_4"/>
    <property type="match status" value="1"/>
</dbReference>